<reference evidence="1 2" key="1">
    <citation type="journal article" date="2016" name="Nat. Commun.">
        <title>Thousands of microbial genomes shed light on interconnected biogeochemical processes in an aquifer system.</title>
        <authorList>
            <person name="Anantharaman K."/>
            <person name="Brown C.T."/>
            <person name="Hug L.A."/>
            <person name="Sharon I."/>
            <person name="Castelle C.J."/>
            <person name="Probst A.J."/>
            <person name="Thomas B.C."/>
            <person name="Singh A."/>
            <person name="Wilkins M.J."/>
            <person name="Karaoz U."/>
            <person name="Brodie E.L."/>
            <person name="Williams K.H."/>
            <person name="Hubbard S.S."/>
            <person name="Banfield J.F."/>
        </authorList>
    </citation>
    <scope>NUCLEOTIDE SEQUENCE [LARGE SCALE GENOMIC DNA]</scope>
</reference>
<dbReference type="EMBL" id="MFQA01000009">
    <property type="protein sequence ID" value="OGH69251.1"/>
    <property type="molecule type" value="Genomic_DNA"/>
</dbReference>
<comment type="caution">
    <text evidence="1">The sequence shown here is derived from an EMBL/GenBank/DDBJ whole genome shotgun (WGS) entry which is preliminary data.</text>
</comment>
<gene>
    <name evidence="1" type="ORF">A3D53_01515</name>
</gene>
<evidence type="ECO:0000313" key="1">
    <source>
        <dbReference type="EMBL" id="OGH69251.1"/>
    </source>
</evidence>
<accession>A0A1F6MC87</accession>
<sequence>MKKRYSNLSLAVILLLGTGCTNIPQSAYKENLPLNISTVSSTQEIVLPTPKGLKQAPAIVLTKKVGWKTWEGFGFNVQYPKGWYTQVLKYGIDWPRGVEITNFNPREIGELSPGEQTAMQFDVQVRYTTTSSPDNELALLYADNEISRIEGTVVNGVDAYKITAPEGIRYVMSHGGYSFALFYGPSIKGQQLTDLQEEVLENILTSFKFTK</sequence>
<dbReference type="AlphaFoldDB" id="A0A1F6MC87"/>
<protein>
    <submittedName>
        <fullName evidence="1">Uncharacterized protein</fullName>
    </submittedName>
</protein>
<name>A0A1F6MC87_9BACT</name>
<evidence type="ECO:0000313" key="2">
    <source>
        <dbReference type="Proteomes" id="UP000176413"/>
    </source>
</evidence>
<organism evidence="1 2">
    <name type="scientific">Candidatus Magasanikbacteria bacterium RIFCSPHIGHO2_02_FULL_45_10</name>
    <dbReference type="NCBI Taxonomy" id="1798679"/>
    <lineage>
        <taxon>Bacteria</taxon>
        <taxon>Candidatus Magasanikiibacteriota</taxon>
    </lineage>
</organism>
<proteinExistence type="predicted"/>
<dbReference type="PROSITE" id="PS51257">
    <property type="entry name" value="PROKAR_LIPOPROTEIN"/>
    <property type="match status" value="1"/>
</dbReference>
<dbReference type="Proteomes" id="UP000176413">
    <property type="component" value="Unassembled WGS sequence"/>
</dbReference>